<keyword evidence="2" id="KW-1185">Reference proteome</keyword>
<organism evidence="1 2">
    <name type="scientific">Aphanothece hegewaldii CCALA 016</name>
    <dbReference type="NCBI Taxonomy" id="2107694"/>
    <lineage>
        <taxon>Bacteria</taxon>
        <taxon>Bacillati</taxon>
        <taxon>Cyanobacteriota</taxon>
        <taxon>Cyanophyceae</taxon>
        <taxon>Oscillatoriophycideae</taxon>
        <taxon>Chroococcales</taxon>
        <taxon>Aphanothecaceae</taxon>
        <taxon>Aphanothece</taxon>
    </lineage>
</organism>
<gene>
    <name evidence="1" type="ORF">C7H19_13060</name>
</gene>
<protein>
    <submittedName>
        <fullName evidence="1">Uncharacterized protein</fullName>
    </submittedName>
</protein>
<evidence type="ECO:0000313" key="2">
    <source>
        <dbReference type="Proteomes" id="UP000239001"/>
    </source>
</evidence>
<reference evidence="1 2" key="2">
    <citation type="submission" date="2018-03" db="EMBL/GenBank/DDBJ databases">
        <authorList>
            <person name="Keele B.F."/>
        </authorList>
    </citation>
    <scope>NUCLEOTIDE SEQUENCE [LARGE SCALE GENOMIC DNA]</scope>
    <source>
        <strain evidence="1 2">CCALA 016</strain>
    </source>
</reference>
<proteinExistence type="predicted"/>
<reference evidence="1 2" key="1">
    <citation type="submission" date="2018-03" db="EMBL/GenBank/DDBJ databases">
        <title>The ancient ancestry and fast evolution of plastids.</title>
        <authorList>
            <person name="Moore K.R."/>
            <person name="Magnabosco C."/>
            <person name="Momper L."/>
            <person name="Gold D.A."/>
            <person name="Bosak T."/>
            <person name="Fournier G.P."/>
        </authorList>
    </citation>
    <scope>NUCLEOTIDE SEQUENCE [LARGE SCALE GENOMIC DNA]</scope>
    <source>
        <strain evidence="1 2">CCALA 016</strain>
    </source>
</reference>
<sequence length="63" mass="7558">MTQQRTVPNEEARKQSLKGLRESNHQLDLLNLQLDEFIAMIEAELRKQKRERLLNRQKVEKTI</sequence>
<evidence type="ECO:0000313" key="1">
    <source>
        <dbReference type="EMBL" id="PSF36604.1"/>
    </source>
</evidence>
<name>A0A2T1LX04_9CHRO</name>
<comment type="caution">
    <text evidence="1">The sequence shown here is derived from an EMBL/GenBank/DDBJ whole genome shotgun (WGS) entry which is preliminary data.</text>
</comment>
<dbReference type="EMBL" id="PXOH01000013">
    <property type="protein sequence ID" value="PSF36604.1"/>
    <property type="molecule type" value="Genomic_DNA"/>
</dbReference>
<dbReference type="AlphaFoldDB" id="A0A2T1LX04"/>
<dbReference type="RefSeq" id="WP_106457320.1">
    <property type="nucleotide sequence ID" value="NZ_PXOH01000013.1"/>
</dbReference>
<dbReference type="Proteomes" id="UP000239001">
    <property type="component" value="Unassembled WGS sequence"/>
</dbReference>
<accession>A0A2T1LX04</accession>